<dbReference type="PANTHER" id="PTHR42756">
    <property type="entry name" value="TRANSCRIPTIONAL REGULATOR, MARR"/>
    <property type="match status" value="1"/>
</dbReference>
<protein>
    <submittedName>
        <fullName evidence="5">DNA-binding MarR family transcriptional regulator</fullName>
    </submittedName>
</protein>
<dbReference type="Pfam" id="PF12802">
    <property type="entry name" value="MarR_2"/>
    <property type="match status" value="1"/>
</dbReference>
<keyword evidence="1" id="KW-0805">Transcription regulation</keyword>
<keyword evidence="6" id="KW-1185">Reference proteome</keyword>
<sequence length="177" mass="20208">MRKKKRNEPDMLPWSNCYPDMRDTLLFQMHRVHSVMFRVANTLIHEAAVPVKIEQLPVLMTVYNTGKVSQQEVADITSRDKSSIQRTITALQKKGLVRISGDETDKRKNILQTTDTGSFIAQQIKNIMKKIEEEIFTAFSSEDRLQTINTIKATADKLESLRPQHAGPRLTVPEITS</sequence>
<dbReference type="SUPFAM" id="SSF46785">
    <property type="entry name" value="Winged helix' DNA-binding domain"/>
    <property type="match status" value="1"/>
</dbReference>
<dbReference type="GO" id="GO:0003677">
    <property type="term" value="F:DNA binding"/>
    <property type="evidence" value="ECO:0007669"/>
    <property type="project" value="UniProtKB-KW"/>
</dbReference>
<keyword evidence="2 5" id="KW-0238">DNA-binding</keyword>
<dbReference type="InterPro" id="IPR036390">
    <property type="entry name" value="WH_DNA-bd_sf"/>
</dbReference>
<dbReference type="InterPro" id="IPR036388">
    <property type="entry name" value="WH-like_DNA-bd_sf"/>
</dbReference>
<evidence type="ECO:0000256" key="2">
    <source>
        <dbReference type="ARBA" id="ARBA00023125"/>
    </source>
</evidence>
<dbReference type="InterPro" id="IPR000835">
    <property type="entry name" value="HTH_MarR-typ"/>
</dbReference>
<dbReference type="EMBL" id="PYGD01000011">
    <property type="protein sequence ID" value="PSK89452.1"/>
    <property type="molecule type" value="Genomic_DNA"/>
</dbReference>
<gene>
    <name evidence="5" type="ORF">B0I18_1114</name>
</gene>
<dbReference type="OrthoDB" id="793315at2"/>
<dbReference type="AlphaFoldDB" id="A0A2P8CWV2"/>
<dbReference type="Gene3D" id="1.10.10.10">
    <property type="entry name" value="Winged helix-like DNA-binding domain superfamily/Winged helix DNA-binding domain"/>
    <property type="match status" value="1"/>
</dbReference>
<evidence type="ECO:0000313" key="6">
    <source>
        <dbReference type="Proteomes" id="UP000240572"/>
    </source>
</evidence>
<feature type="domain" description="HTH marR-type" evidence="4">
    <location>
        <begin position="22"/>
        <end position="160"/>
    </location>
</feature>
<evidence type="ECO:0000256" key="3">
    <source>
        <dbReference type="ARBA" id="ARBA00023163"/>
    </source>
</evidence>
<evidence type="ECO:0000259" key="4">
    <source>
        <dbReference type="PROSITE" id="PS50995"/>
    </source>
</evidence>
<name>A0A2P8CWV2_9BACT</name>
<dbReference type="GO" id="GO:0003700">
    <property type="term" value="F:DNA-binding transcription factor activity"/>
    <property type="evidence" value="ECO:0007669"/>
    <property type="project" value="InterPro"/>
</dbReference>
<dbReference type="PANTHER" id="PTHR42756:SF1">
    <property type="entry name" value="TRANSCRIPTIONAL REPRESSOR OF EMRAB OPERON"/>
    <property type="match status" value="1"/>
</dbReference>
<dbReference type="SMART" id="SM00347">
    <property type="entry name" value="HTH_MARR"/>
    <property type="match status" value="1"/>
</dbReference>
<evidence type="ECO:0000313" key="5">
    <source>
        <dbReference type="EMBL" id="PSK89452.1"/>
    </source>
</evidence>
<dbReference type="RefSeq" id="WP_106524706.1">
    <property type="nucleotide sequence ID" value="NZ_PYGD01000011.1"/>
</dbReference>
<dbReference type="Proteomes" id="UP000240572">
    <property type="component" value="Unassembled WGS sequence"/>
</dbReference>
<accession>A0A2P8CWV2</accession>
<keyword evidence="3" id="KW-0804">Transcription</keyword>
<reference evidence="5 6" key="1">
    <citation type="submission" date="2018-03" db="EMBL/GenBank/DDBJ databases">
        <title>Genomic Encyclopedia of Type Strains, Phase III (KMG-III): the genomes of soil and plant-associated and newly described type strains.</title>
        <authorList>
            <person name="Whitman W."/>
        </authorList>
    </citation>
    <scope>NUCLEOTIDE SEQUENCE [LARGE SCALE GENOMIC DNA]</scope>
    <source>
        <strain evidence="5 6">CGMCC 1.12700</strain>
    </source>
</reference>
<organism evidence="5 6">
    <name type="scientific">Taibaiella chishuiensis</name>
    <dbReference type="NCBI Taxonomy" id="1434707"/>
    <lineage>
        <taxon>Bacteria</taxon>
        <taxon>Pseudomonadati</taxon>
        <taxon>Bacteroidota</taxon>
        <taxon>Chitinophagia</taxon>
        <taxon>Chitinophagales</taxon>
        <taxon>Chitinophagaceae</taxon>
        <taxon>Taibaiella</taxon>
    </lineage>
</organism>
<evidence type="ECO:0000256" key="1">
    <source>
        <dbReference type="ARBA" id="ARBA00023015"/>
    </source>
</evidence>
<dbReference type="PROSITE" id="PS50995">
    <property type="entry name" value="HTH_MARR_2"/>
    <property type="match status" value="1"/>
</dbReference>
<proteinExistence type="predicted"/>
<comment type="caution">
    <text evidence="5">The sequence shown here is derived from an EMBL/GenBank/DDBJ whole genome shotgun (WGS) entry which is preliminary data.</text>
</comment>